<evidence type="ECO:0000313" key="3">
    <source>
        <dbReference type="Proteomes" id="UP001303222"/>
    </source>
</evidence>
<feature type="region of interest" description="Disordered" evidence="1">
    <location>
        <begin position="27"/>
        <end position="77"/>
    </location>
</feature>
<reference evidence="2" key="1">
    <citation type="journal article" date="2023" name="Mol. Phylogenet. Evol.">
        <title>Genome-scale phylogeny and comparative genomics of the fungal order Sordariales.</title>
        <authorList>
            <person name="Hensen N."/>
            <person name="Bonometti L."/>
            <person name="Westerberg I."/>
            <person name="Brannstrom I.O."/>
            <person name="Guillou S."/>
            <person name="Cros-Aarteil S."/>
            <person name="Calhoun S."/>
            <person name="Haridas S."/>
            <person name="Kuo A."/>
            <person name="Mondo S."/>
            <person name="Pangilinan J."/>
            <person name="Riley R."/>
            <person name="LaButti K."/>
            <person name="Andreopoulos B."/>
            <person name="Lipzen A."/>
            <person name="Chen C."/>
            <person name="Yan M."/>
            <person name="Daum C."/>
            <person name="Ng V."/>
            <person name="Clum A."/>
            <person name="Steindorff A."/>
            <person name="Ohm R.A."/>
            <person name="Martin F."/>
            <person name="Silar P."/>
            <person name="Natvig D.O."/>
            <person name="Lalanne C."/>
            <person name="Gautier V."/>
            <person name="Ament-Velasquez S.L."/>
            <person name="Kruys A."/>
            <person name="Hutchinson M.I."/>
            <person name="Powell A.J."/>
            <person name="Barry K."/>
            <person name="Miller A.N."/>
            <person name="Grigoriev I.V."/>
            <person name="Debuchy R."/>
            <person name="Gladieux P."/>
            <person name="Hiltunen Thoren M."/>
            <person name="Johannesson H."/>
        </authorList>
    </citation>
    <scope>NUCLEOTIDE SEQUENCE</scope>
    <source>
        <strain evidence="2">CBS 626.80</strain>
    </source>
</reference>
<evidence type="ECO:0000256" key="1">
    <source>
        <dbReference type="SAM" id="MobiDB-lite"/>
    </source>
</evidence>
<sequence>MPRPSKVVLLRRLASTISSAFSRVTFKRSNSPSATVNKSKPKTSPAAKRRSDRTSRATNVHSDTDHTDDLHSWEPLW</sequence>
<gene>
    <name evidence="2" type="ORF">QBC32DRAFT_351781</name>
</gene>
<dbReference type="AlphaFoldDB" id="A0AAN6SCQ8"/>
<feature type="compositionally biased region" description="Polar residues" evidence="1">
    <location>
        <begin position="27"/>
        <end position="38"/>
    </location>
</feature>
<reference evidence="2" key="2">
    <citation type="submission" date="2023-06" db="EMBL/GenBank/DDBJ databases">
        <authorList>
            <consortium name="Lawrence Berkeley National Laboratory"/>
            <person name="Mondo S.J."/>
            <person name="Hensen N."/>
            <person name="Bonometti L."/>
            <person name="Westerberg I."/>
            <person name="Brannstrom I.O."/>
            <person name="Guillou S."/>
            <person name="Cros-Aarteil S."/>
            <person name="Calhoun S."/>
            <person name="Haridas S."/>
            <person name="Kuo A."/>
            <person name="Pangilinan J."/>
            <person name="Riley R."/>
            <person name="Labutti K."/>
            <person name="Andreopoulos B."/>
            <person name="Lipzen A."/>
            <person name="Chen C."/>
            <person name="Yanf M."/>
            <person name="Daum C."/>
            <person name="Ng V."/>
            <person name="Clum A."/>
            <person name="Steindorff A."/>
            <person name="Ohm R."/>
            <person name="Martin F."/>
            <person name="Silar P."/>
            <person name="Natvig D."/>
            <person name="Lalanne C."/>
            <person name="Gautier V."/>
            <person name="Ament-Velasquez S.L."/>
            <person name="Kruys A."/>
            <person name="Hutchinson M.I."/>
            <person name="Powell A.J."/>
            <person name="Barry K."/>
            <person name="Miller A.N."/>
            <person name="Grigoriev I.V."/>
            <person name="Debuchy R."/>
            <person name="Gladieux P."/>
            <person name="Thoren M.H."/>
            <person name="Johannesson H."/>
        </authorList>
    </citation>
    <scope>NUCLEOTIDE SEQUENCE</scope>
    <source>
        <strain evidence="2">CBS 626.80</strain>
    </source>
</reference>
<dbReference type="Proteomes" id="UP001303222">
    <property type="component" value="Unassembled WGS sequence"/>
</dbReference>
<name>A0AAN6SCQ8_9PEZI</name>
<accession>A0AAN6SCQ8</accession>
<comment type="caution">
    <text evidence="2">The sequence shown here is derived from an EMBL/GenBank/DDBJ whole genome shotgun (WGS) entry which is preliminary data.</text>
</comment>
<evidence type="ECO:0000313" key="2">
    <source>
        <dbReference type="EMBL" id="KAK3948348.1"/>
    </source>
</evidence>
<proteinExistence type="predicted"/>
<dbReference type="EMBL" id="MU859268">
    <property type="protein sequence ID" value="KAK3948348.1"/>
    <property type="molecule type" value="Genomic_DNA"/>
</dbReference>
<feature type="compositionally biased region" description="Basic and acidic residues" evidence="1">
    <location>
        <begin position="62"/>
        <end position="77"/>
    </location>
</feature>
<organism evidence="2 3">
    <name type="scientific">Pseudoneurospora amorphoporcata</name>
    <dbReference type="NCBI Taxonomy" id="241081"/>
    <lineage>
        <taxon>Eukaryota</taxon>
        <taxon>Fungi</taxon>
        <taxon>Dikarya</taxon>
        <taxon>Ascomycota</taxon>
        <taxon>Pezizomycotina</taxon>
        <taxon>Sordariomycetes</taxon>
        <taxon>Sordariomycetidae</taxon>
        <taxon>Sordariales</taxon>
        <taxon>Sordariaceae</taxon>
        <taxon>Pseudoneurospora</taxon>
    </lineage>
</organism>
<keyword evidence="3" id="KW-1185">Reference proteome</keyword>
<protein>
    <submittedName>
        <fullName evidence="2">Uncharacterized protein</fullName>
    </submittedName>
</protein>